<keyword evidence="3" id="KW-1185">Reference proteome</keyword>
<feature type="compositionally biased region" description="Polar residues" evidence="1">
    <location>
        <begin position="616"/>
        <end position="634"/>
    </location>
</feature>
<feature type="compositionally biased region" description="Basic and acidic residues" evidence="1">
    <location>
        <begin position="503"/>
        <end position="515"/>
    </location>
</feature>
<evidence type="ECO:0000313" key="2">
    <source>
        <dbReference type="EMBL" id="KPA80016.1"/>
    </source>
</evidence>
<name>A0A0M9G129_LEPPY</name>
<feature type="region of interest" description="Disordered" evidence="1">
    <location>
        <begin position="539"/>
        <end position="634"/>
    </location>
</feature>
<dbReference type="GeneID" id="26905334"/>
<feature type="compositionally biased region" description="Basic and acidic residues" evidence="1">
    <location>
        <begin position="543"/>
        <end position="556"/>
    </location>
</feature>
<sequence length="634" mass="67604">MENSRVSPASAPPGVPLATTAAPPSSIRGRRLSQPSSSSSANATTSEHQNTSPSPREILGADFSLTSNRAGGDNSAFNSWDAPADNSNLTFSQVSPSAGLQQVLGGSAKAPASPDMDSDAVQDDTSLLWTKMQPHRRGEPAVKFAAFGHGSQTMESQHNESNKQHSASWHPQGLFGAALERFQSREAAPDLNAATSSMDGTMLGIEVPDDLSADKSLSTRRLISGPSVHAIQFDTDFGGIVTPFMSISSLGISRQSMSCPLLSVAQLSAGSMPVSTNSYERDPPVQNAAAIPTATGTEARHAPPPPSLSPSPSHNNETVPAVHAEPTRSTRSPHVVSPPRDADGARRLSSAMSPSAETAPGRAARSFRTTISAIDDDDNDETPQPSRDFLMGAEVASPAFQSTDATIAIPAVSTTGAFESRLHPHVELPLLAEEKARATIEYAEAAELKKLRSLQKPGVVLKGSKDRAVQLRNTQYAGGSPLRQLDAEEKEQQHSPRGSCVRSADERHELREKQHSPPTLPQFPMPFANGERTLVGMLSSKRRASDTASEARRKTYDLPSFTASSPGPAPPLPRLASPRLSAELQLSAPQLPLDSTKNADVSSESRRQRELKLRTPLQNNAWRQDVASQKFSDF</sequence>
<dbReference type="RefSeq" id="XP_015658455.1">
    <property type="nucleotide sequence ID" value="XM_015802939.1"/>
</dbReference>
<dbReference type="AlphaFoldDB" id="A0A0M9G129"/>
<feature type="compositionally biased region" description="Basic and acidic residues" evidence="1">
    <location>
        <begin position="603"/>
        <end position="613"/>
    </location>
</feature>
<comment type="caution">
    <text evidence="2">The sequence shown here is derived from an EMBL/GenBank/DDBJ whole genome shotgun (WGS) entry which is preliminary data.</text>
</comment>
<reference evidence="2 3" key="1">
    <citation type="submission" date="2015-07" db="EMBL/GenBank/DDBJ databases">
        <title>High-quality genome of monoxenous trypanosomatid Leptomonas pyrrhocoris.</title>
        <authorList>
            <person name="Flegontov P."/>
            <person name="Butenko A."/>
            <person name="Firsov S."/>
            <person name="Vlcek C."/>
            <person name="Logacheva M.D."/>
            <person name="Field M."/>
            <person name="Filatov D."/>
            <person name="Flegontova O."/>
            <person name="Gerasimov E."/>
            <person name="Jackson A.P."/>
            <person name="Kelly S."/>
            <person name="Opperdoes F."/>
            <person name="O'Reilly A."/>
            <person name="Votypka J."/>
            <person name="Yurchenko V."/>
            <person name="Lukes J."/>
        </authorList>
    </citation>
    <scope>NUCLEOTIDE SEQUENCE [LARGE SCALE GENOMIC DNA]</scope>
    <source>
        <strain evidence="2">H10</strain>
    </source>
</reference>
<gene>
    <name evidence="2" type="ORF">ABB37_05043</name>
</gene>
<proteinExistence type="predicted"/>
<accession>A0A0M9G129</accession>
<feature type="region of interest" description="Disordered" evidence="1">
    <location>
        <begin position="1"/>
        <end position="120"/>
    </location>
</feature>
<feature type="compositionally biased region" description="Polar residues" evidence="1">
    <location>
        <begin position="85"/>
        <end position="100"/>
    </location>
</feature>
<dbReference type="OMA" id="HAIQFDT"/>
<organism evidence="2 3">
    <name type="scientific">Leptomonas pyrrhocoris</name>
    <name type="common">Firebug parasite</name>
    <dbReference type="NCBI Taxonomy" id="157538"/>
    <lineage>
        <taxon>Eukaryota</taxon>
        <taxon>Discoba</taxon>
        <taxon>Euglenozoa</taxon>
        <taxon>Kinetoplastea</taxon>
        <taxon>Metakinetoplastina</taxon>
        <taxon>Trypanosomatida</taxon>
        <taxon>Trypanosomatidae</taxon>
        <taxon>Leishmaniinae</taxon>
        <taxon>Leptomonas</taxon>
    </lineage>
</organism>
<feature type="compositionally biased region" description="Basic and acidic residues" evidence="1">
    <location>
        <begin position="485"/>
        <end position="494"/>
    </location>
</feature>
<feature type="compositionally biased region" description="Polar residues" evidence="1">
    <location>
        <begin position="593"/>
        <end position="602"/>
    </location>
</feature>
<dbReference type="EMBL" id="LGTL01000009">
    <property type="protein sequence ID" value="KPA80016.1"/>
    <property type="molecule type" value="Genomic_DNA"/>
</dbReference>
<feature type="region of interest" description="Disordered" evidence="1">
    <location>
        <begin position="475"/>
        <end position="527"/>
    </location>
</feature>
<dbReference type="VEuPathDB" id="TriTrypDB:LpyrH10_09_1430"/>
<feature type="compositionally biased region" description="Low complexity" evidence="1">
    <location>
        <begin position="36"/>
        <end position="46"/>
    </location>
</feature>
<dbReference type="Proteomes" id="UP000037923">
    <property type="component" value="Unassembled WGS sequence"/>
</dbReference>
<evidence type="ECO:0000256" key="1">
    <source>
        <dbReference type="SAM" id="MobiDB-lite"/>
    </source>
</evidence>
<dbReference type="OrthoDB" id="10576403at2759"/>
<evidence type="ECO:0000313" key="3">
    <source>
        <dbReference type="Proteomes" id="UP000037923"/>
    </source>
</evidence>
<feature type="region of interest" description="Disordered" evidence="1">
    <location>
        <begin position="295"/>
        <end position="365"/>
    </location>
</feature>
<protein>
    <submittedName>
        <fullName evidence="2">Uncharacterized protein</fullName>
    </submittedName>
</protein>